<accession>C0EI67</accession>
<feature type="chain" id="PRO_5002896165" description="Gingipain domain-containing protein" evidence="1">
    <location>
        <begin position="29"/>
        <end position="523"/>
    </location>
</feature>
<comment type="caution">
    <text evidence="2">The sequence shown here is derived from an EMBL/GenBank/DDBJ whole genome shotgun (WGS) entry which is preliminary data.</text>
</comment>
<reference evidence="2 3" key="1">
    <citation type="submission" date="2009-01" db="EMBL/GenBank/DDBJ databases">
        <authorList>
            <person name="Fulton L."/>
            <person name="Clifton S."/>
            <person name="Fulton B."/>
            <person name="Xu J."/>
            <person name="Minx P."/>
            <person name="Pepin K.H."/>
            <person name="Johnson M."/>
            <person name="Bhonagiri V."/>
            <person name="Nash W.E."/>
            <person name="Mardis E.R."/>
            <person name="Wilson R.K."/>
        </authorList>
    </citation>
    <scope>NUCLEOTIDE SEQUENCE [LARGE SCALE GENOMIC DNA]</scope>
    <source>
        <strain evidence="2 3">DSM 5476</strain>
    </source>
</reference>
<gene>
    <name evidence="2" type="ORF">CLOSTMETH_03562</name>
</gene>
<dbReference type="STRING" id="537013.CLOSTMETH_03562"/>
<sequence length="523" mass="57675">MKKRITKLLAFTFAICFLLQGSFTTAFAEEKSIGVLVDLSANGIPEKDDCAVPDRIEKIPIDVNENKLTMRASSDETQADTIALDTFYSLSMEPGYIYRFYFTLKTTRYHTFETFGDLDTVAAVKVGSVTYSDDDSGEGLNAAVAFYGMAGTQVQIDTCVYGSTGGSTIFQMRPQRFTMYTFDYGFLDISTLADSEIPQQKLTERYQPIICENQDAYHPITHGFSQIHSFINSEVFMFSGHGGVGTLSFIPTEDGVTGLGAVNIESRDMSNNKLSVFSSCYGGAENSMVDAAVKAGSGASIGFTDTVYNPSAKTFTDVLFTKLAGGAILSSAASEAANALLLPFDTAKNYRIVGNEKTTLVGATVNPRSAPLQVSPEMLAQFNEDMRNFNYTSFEIEGGKRYFKTFQGIISNDYYDVFTDSDGKITSIIKSETEINDVPDFQQVQTVSAQKKNVSSKRVSDAWNLINSETHTIIIKKDGSIFPVEIIYLNYYNERNNAYFQDVECTNLFDGSPVDYSEINRAK</sequence>
<dbReference type="AlphaFoldDB" id="C0EI67"/>
<evidence type="ECO:0000313" key="2">
    <source>
        <dbReference type="EMBL" id="EEG28875.1"/>
    </source>
</evidence>
<keyword evidence="1" id="KW-0732">Signal</keyword>
<proteinExistence type="predicted"/>
<feature type="signal peptide" evidence="1">
    <location>
        <begin position="1"/>
        <end position="28"/>
    </location>
</feature>
<evidence type="ECO:0008006" key="4">
    <source>
        <dbReference type="Google" id="ProtNLM"/>
    </source>
</evidence>
<reference evidence="2 3" key="2">
    <citation type="submission" date="2009-02" db="EMBL/GenBank/DDBJ databases">
        <title>Draft genome sequence of Clostridium methylpentosum (DSM 5476).</title>
        <authorList>
            <person name="Sudarsanam P."/>
            <person name="Ley R."/>
            <person name="Guruge J."/>
            <person name="Turnbaugh P.J."/>
            <person name="Mahowald M."/>
            <person name="Liep D."/>
            <person name="Gordon J."/>
        </authorList>
    </citation>
    <scope>NUCLEOTIDE SEQUENCE [LARGE SCALE GENOMIC DNA]</scope>
    <source>
        <strain evidence="2 3">DSM 5476</strain>
    </source>
</reference>
<dbReference type="EMBL" id="ACEC01000124">
    <property type="protein sequence ID" value="EEG28875.1"/>
    <property type="molecule type" value="Genomic_DNA"/>
</dbReference>
<protein>
    <recommendedName>
        <fullName evidence="4">Gingipain domain-containing protein</fullName>
    </recommendedName>
</protein>
<keyword evidence="3" id="KW-1185">Reference proteome</keyword>
<organism evidence="2 3">
    <name type="scientific">[Clostridium] methylpentosum DSM 5476</name>
    <dbReference type="NCBI Taxonomy" id="537013"/>
    <lineage>
        <taxon>Bacteria</taxon>
        <taxon>Bacillati</taxon>
        <taxon>Bacillota</taxon>
        <taxon>Clostridia</taxon>
        <taxon>Eubacteriales</taxon>
        <taxon>Oscillospiraceae</taxon>
        <taxon>Oscillospiraceae incertae sedis</taxon>
    </lineage>
</organism>
<name>C0EI67_9FIRM</name>
<evidence type="ECO:0000256" key="1">
    <source>
        <dbReference type="SAM" id="SignalP"/>
    </source>
</evidence>
<dbReference type="HOGENOM" id="CLU_520438_0_0_9"/>
<dbReference type="Proteomes" id="UP000003340">
    <property type="component" value="Unassembled WGS sequence"/>
</dbReference>
<evidence type="ECO:0000313" key="3">
    <source>
        <dbReference type="Proteomes" id="UP000003340"/>
    </source>
</evidence>